<proteinExistence type="predicted"/>
<protein>
    <submittedName>
        <fullName evidence="1">Uncharacterized protein</fullName>
    </submittedName>
</protein>
<comment type="caution">
    <text evidence="1">The sequence shown here is derived from an EMBL/GenBank/DDBJ whole genome shotgun (WGS) entry which is preliminary data.</text>
</comment>
<dbReference type="EMBL" id="NESQ01000311">
    <property type="protein sequence ID" value="PUU74259.1"/>
    <property type="molecule type" value="Genomic_DNA"/>
</dbReference>
<accession>A0A2T6ZFL6</accession>
<name>A0A2T6ZFL6_TUBBO</name>
<reference evidence="1 2" key="1">
    <citation type="submission" date="2017-04" db="EMBL/GenBank/DDBJ databases">
        <title>Draft genome sequence of Tuber borchii Vittad., a whitish edible truffle.</title>
        <authorList>
            <consortium name="DOE Joint Genome Institute"/>
            <person name="Murat C."/>
            <person name="Kuo A."/>
            <person name="Barry K.W."/>
            <person name="Clum A."/>
            <person name="Dockter R.B."/>
            <person name="Fauchery L."/>
            <person name="Iotti M."/>
            <person name="Kohler A."/>
            <person name="Labutti K."/>
            <person name="Lindquist E.A."/>
            <person name="Lipzen A."/>
            <person name="Ohm R.A."/>
            <person name="Wang M."/>
            <person name="Grigoriev I.V."/>
            <person name="Zambonelli A."/>
            <person name="Martin F.M."/>
        </authorList>
    </citation>
    <scope>NUCLEOTIDE SEQUENCE [LARGE SCALE GENOMIC DNA]</scope>
    <source>
        <strain evidence="1 2">Tbo3840</strain>
    </source>
</reference>
<evidence type="ECO:0000313" key="1">
    <source>
        <dbReference type="EMBL" id="PUU74259.1"/>
    </source>
</evidence>
<dbReference type="Proteomes" id="UP000244722">
    <property type="component" value="Unassembled WGS sequence"/>
</dbReference>
<keyword evidence="2" id="KW-1185">Reference proteome</keyword>
<organism evidence="1 2">
    <name type="scientific">Tuber borchii</name>
    <name type="common">White truffle</name>
    <dbReference type="NCBI Taxonomy" id="42251"/>
    <lineage>
        <taxon>Eukaryota</taxon>
        <taxon>Fungi</taxon>
        <taxon>Dikarya</taxon>
        <taxon>Ascomycota</taxon>
        <taxon>Pezizomycotina</taxon>
        <taxon>Pezizomycetes</taxon>
        <taxon>Pezizales</taxon>
        <taxon>Tuberaceae</taxon>
        <taxon>Tuber</taxon>
    </lineage>
</organism>
<dbReference type="AlphaFoldDB" id="A0A2T6ZFL6"/>
<sequence length="234" mass="24472">MGGLDDPDDLGVPDVPDALGALDDLDGRVVGDGGKCGIQRREVVHIDYTATLDQNGGRCDFRGLVDMESVEVDQNMLGVVVVNDPGSGSDVLVVVVGKDAANMGPGGRELRQAGFGNPWAVAVEAVHDRNRDTALAQVDKSVNHPVQIPMEMKGRQTGVVEGNEDLRNHCQKVFVEPKERAVAGDVYCVKSGGAAEGWALDGVSGAIHGVDGAQAVGLLFVAAMQNLTAPAPRR</sequence>
<evidence type="ECO:0000313" key="2">
    <source>
        <dbReference type="Proteomes" id="UP000244722"/>
    </source>
</evidence>
<gene>
    <name evidence="1" type="ORF">B9Z19DRAFT_1133613</name>
</gene>